<feature type="transmembrane region" description="Helical" evidence="7">
    <location>
        <begin position="146"/>
        <end position="166"/>
    </location>
</feature>
<keyword evidence="4 7" id="KW-0812">Transmembrane</keyword>
<gene>
    <name evidence="9" type="ORF">SAMN05443575_1443</name>
</gene>
<feature type="transmembrane region" description="Helical" evidence="7">
    <location>
        <begin position="366"/>
        <end position="386"/>
    </location>
</feature>
<feature type="transmembrane region" description="Helical" evidence="7">
    <location>
        <begin position="121"/>
        <end position="140"/>
    </location>
</feature>
<evidence type="ECO:0000256" key="2">
    <source>
        <dbReference type="ARBA" id="ARBA00006162"/>
    </source>
</evidence>
<feature type="transmembrane region" description="Helical" evidence="7">
    <location>
        <begin position="392"/>
        <end position="414"/>
    </location>
</feature>
<evidence type="ECO:0000259" key="8">
    <source>
        <dbReference type="Pfam" id="PF19053"/>
    </source>
</evidence>
<feature type="transmembrane region" description="Helical" evidence="7">
    <location>
        <begin position="178"/>
        <end position="198"/>
    </location>
</feature>
<evidence type="ECO:0000256" key="5">
    <source>
        <dbReference type="ARBA" id="ARBA00022989"/>
    </source>
</evidence>
<proteinExistence type="inferred from homology"/>
<dbReference type="EMBL" id="FQVU01000002">
    <property type="protein sequence ID" value="SHG12660.1"/>
    <property type="molecule type" value="Genomic_DNA"/>
</dbReference>
<name>A0A1M5H9H0_9ACTN</name>
<reference evidence="9 10" key="1">
    <citation type="submission" date="2016-11" db="EMBL/GenBank/DDBJ databases">
        <authorList>
            <person name="Jaros S."/>
            <person name="Januszkiewicz K."/>
            <person name="Wedrychowicz H."/>
        </authorList>
    </citation>
    <scope>NUCLEOTIDE SEQUENCE [LARGE SCALE GENOMIC DNA]</scope>
    <source>
        <strain evidence="9 10">DSM 45627</strain>
    </source>
</reference>
<sequence length="457" mass="46842">MVAPSPLSGFSRITLSAPRTRADVAVPNSVPVAAFLPVLLRQVGQDDDAAVPGHGGWRLCRLDGRTLDLARSMDGNEIRDGDVLVLQPVHEVVDDPLFDDVVELVGRDSVRERWTARERRATAAVIGGLAMLAALAALARMPRHEYLEAAICVAVAAVLLLGGLAVSRAAGDLGGGAFVAALAGPFAAVGAALFVHGPWDRQRLLIACAALLLVAALLPALVGGYESIAGGFAMLALFGGIAGLVLVLADVTPARCAAVVAPLALAATTMLPALSLRLARLPRPELAFNAADLAELPGEVDQARTAGRVANARALLAGLTAGALCVTAVGVVVLAASPGWWARALAGVLVALVLLRARLFAARRPVLITVAAAAVALAGLALVALSRSGERPLILTAVVAAAVALAALGNGLTAGRWVATPRQRRLLDLAETVMLVAVAPLVLGVWHVYATIYHLGD</sequence>
<evidence type="ECO:0000256" key="7">
    <source>
        <dbReference type="SAM" id="Phobius"/>
    </source>
</evidence>
<evidence type="ECO:0000313" key="9">
    <source>
        <dbReference type="EMBL" id="SHG12660.1"/>
    </source>
</evidence>
<dbReference type="Pfam" id="PF19053">
    <property type="entry name" value="EccD"/>
    <property type="match status" value="1"/>
</dbReference>
<evidence type="ECO:0000256" key="1">
    <source>
        <dbReference type="ARBA" id="ARBA00004651"/>
    </source>
</evidence>
<comment type="similarity">
    <text evidence="2">Belongs to the EccD/Snm4 family.</text>
</comment>
<keyword evidence="5 7" id="KW-1133">Transmembrane helix</keyword>
<feature type="transmembrane region" description="Helical" evidence="7">
    <location>
        <begin position="314"/>
        <end position="334"/>
    </location>
</feature>
<evidence type="ECO:0000313" key="10">
    <source>
        <dbReference type="Proteomes" id="UP000186132"/>
    </source>
</evidence>
<keyword evidence="3" id="KW-1003">Cell membrane</keyword>
<dbReference type="Gene3D" id="3.10.20.90">
    <property type="entry name" value="Phosphatidylinositol 3-kinase Catalytic Subunit, Chain A, domain 1"/>
    <property type="match status" value="1"/>
</dbReference>
<evidence type="ECO:0000256" key="6">
    <source>
        <dbReference type="ARBA" id="ARBA00023136"/>
    </source>
</evidence>
<keyword evidence="10" id="KW-1185">Reference proteome</keyword>
<dbReference type="InterPro" id="IPR044049">
    <property type="entry name" value="EccD_transm"/>
</dbReference>
<dbReference type="GO" id="GO:0005886">
    <property type="term" value="C:plasma membrane"/>
    <property type="evidence" value="ECO:0007669"/>
    <property type="project" value="UniProtKB-SubCell"/>
</dbReference>
<dbReference type="AlphaFoldDB" id="A0A1M5H9H0"/>
<feature type="transmembrane region" description="Helical" evidence="7">
    <location>
        <begin position="340"/>
        <end position="359"/>
    </location>
</feature>
<keyword evidence="6 7" id="KW-0472">Membrane</keyword>
<dbReference type="Proteomes" id="UP000186132">
    <property type="component" value="Unassembled WGS sequence"/>
</dbReference>
<evidence type="ECO:0000256" key="3">
    <source>
        <dbReference type="ARBA" id="ARBA00022475"/>
    </source>
</evidence>
<dbReference type="NCBIfam" id="TIGR03920">
    <property type="entry name" value="T7SS_EccD"/>
    <property type="match status" value="1"/>
</dbReference>
<dbReference type="STRING" id="1206085.SAMN05443575_1443"/>
<dbReference type="RefSeq" id="WP_159440838.1">
    <property type="nucleotide sequence ID" value="NZ_FQVU01000002.1"/>
</dbReference>
<protein>
    <submittedName>
        <fullName evidence="9">Type VII secretion integral membrane protein EccD</fullName>
    </submittedName>
</protein>
<accession>A0A1M5H9H0</accession>
<dbReference type="Pfam" id="PF08817">
    <property type="entry name" value="YukD"/>
    <property type="match status" value="1"/>
</dbReference>
<organism evidence="9 10">
    <name type="scientific">Jatrophihabitans endophyticus</name>
    <dbReference type="NCBI Taxonomy" id="1206085"/>
    <lineage>
        <taxon>Bacteria</taxon>
        <taxon>Bacillati</taxon>
        <taxon>Actinomycetota</taxon>
        <taxon>Actinomycetes</taxon>
        <taxon>Jatrophihabitantales</taxon>
        <taxon>Jatrophihabitantaceae</taxon>
        <taxon>Jatrophihabitans</taxon>
    </lineage>
</organism>
<feature type="transmembrane region" description="Helical" evidence="7">
    <location>
        <begin position="232"/>
        <end position="251"/>
    </location>
</feature>
<dbReference type="InterPro" id="IPR024962">
    <property type="entry name" value="YukD-like"/>
</dbReference>
<feature type="domain" description="EccD-like transmembrane" evidence="8">
    <location>
        <begin position="120"/>
        <end position="454"/>
    </location>
</feature>
<feature type="transmembrane region" description="Helical" evidence="7">
    <location>
        <begin position="204"/>
        <end position="225"/>
    </location>
</feature>
<dbReference type="InterPro" id="IPR006707">
    <property type="entry name" value="T7SS_EccD"/>
</dbReference>
<evidence type="ECO:0000256" key="4">
    <source>
        <dbReference type="ARBA" id="ARBA00022692"/>
    </source>
</evidence>
<comment type="subcellular location">
    <subcellularLocation>
        <location evidence="1">Cell membrane</location>
        <topology evidence="1">Multi-pass membrane protein</topology>
    </subcellularLocation>
</comment>
<dbReference type="PIRSF" id="PIRSF017804">
    <property type="entry name" value="Secretion_EccD1"/>
    <property type="match status" value="1"/>
</dbReference>
<dbReference type="OrthoDB" id="4156660at2"/>
<feature type="transmembrane region" description="Helical" evidence="7">
    <location>
        <begin position="426"/>
        <end position="449"/>
    </location>
</feature>